<reference evidence="1 2" key="1">
    <citation type="journal article" date="2014" name="Genome Announc.">
        <title>Complete Genome Sequence of Hyphomicrobium nitrativorans Strain NL23, a Denitrifying Bacterium Isolated from Biofilm of a Methanol-Fed Denitrification System Treating Seawater at the Montreal Biodome.</title>
        <authorList>
            <person name="Martineau C."/>
            <person name="Villeneuve C."/>
            <person name="Mauffrey F."/>
            <person name="Villemur R."/>
        </authorList>
    </citation>
    <scope>NUCLEOTIDE SEQUENCE [LARGE SCALE GENOMIC DNA]</scope>
    <source>
        <strain evidence="1">NL23</strain>
    </source>
</reference>
<dbReference type="HOGENOM" id="CLU_3026162_0_0_5"/>
<name>V5SJL6_9HYPH</name>
<organism evidence="1 2">
    <name type="scientific">Hyphomicrobium nitrativorans NL23</name>
    <dbReference type="NCBI Taxonomy" id="1029756"/>
    <lineage>
        <taxon>Bacteria</taxon>
        <taxon>Pseudomonadati</taxon>
        <taxon>Pseudomonadota</taxon>
        <taxon>Alphaproteobacteria</taxon>
        <taxon>Hyphomicrobiales</taxon>
        <taxon>Hyphomicrobiaceae</taxon>
        <taxon>Hyphomicrobium</taxon>
    </lineage>
</organism>
<dbReference type="STRING" id="1029756.W911_13255"/>
<dbReference type="Proteomes" id="UP000018542">
    <property type="component" value="Chromosome"/>
</dbReference>
<gene>
    <name evidence="1" type="ORF">W911_13255</name>
</gene>
<evidence type="ECO:0000313" key="1">
    <source>
        <dbReference type="EMBL" id="AHB50285.1"/>
    </source>
</evidence>
<evidence type="ECO:0000313" key="2">
    <source>
        <dbReference type="Proteomes" id="UP000018542"/>
    </source>
</evidence>
<sequence>MTPVAMAFRFQQGYWRDFHSVRESTSLNFSSTGRRECAFISPDVYGRFGDVGFEG</sequence>
<accession>V5SJL6</accession>
<dbReference type="EMBL" id="CP006912">
    <property type="protein sequence ID" value="AHB50285.1"/>
    <property type="molecule type" value="Genomic_DNA"/>
</dbReference>
<dbReference type="PATRIC" id="fig|1029756.8.peg.2759"/>
<dbReference type="KEGG" id="hni:W911_13255"/>
<protein>
    <submittedName>
        <fullName evidence="1">Uncharacterized protein</fullName>
    </submittedName>
</protein>
<keyword evidence="2" id="KW-1185">Reference proteome</keyword>
<dbReference type="AlphaFoldDB" id="V5SJL6"/>
<proteinExistence type="predicted"/>